<accession>A0ABR0ITZ6</accession>
<keyword evidence="3" id="KW-1185">Reference proteome</keyword>
<evidence type="ECO:0000256" key="1">
    <source>
        <dbReference type="SAM" id="MobiDB-lite"/>
    </source>
</evidence>
<comment type="caution">
    <text evidence="2">The sequence shown here is derived from an EMBL/GenBank/DDBJ whole genome shotgun (WGS) entry which is preliminary data.</text>
</comment>
<gene>
    <name evidence="2" type="ORF">LTR16_011139</name>
</gene>
<dbReference type="EMBL" id="JAVRRA010027992">
    <property type="protein sequence ID" value="KAK5047405.1"/>
    <property type="molecule type" value="Genomic_DNA"/>
</dbReference>
<sequence length="80" mass="8319">PLRSTTPIAYSVTSSSQESKSDGARQLTSHLSPTDEPYRLAAMAPRSSITGFDPKKLAASSGTLSGGLPVTSAKDPWARA</sequence>
<name>A0ABR0ITZ6_9PEZI</name>
<proteinExistence type="predicted"/>
<feature type="non-terminal residue" evidence="2">
    <location>
        <position position="1"/>
    </location>
</feature>
<evidence type="ECO:0000313" key="3">
    <source>
        <dbReference type="Proteomes" id="UP001357485"/>
    </source>
</evidence>
<dbReference type="Proteomes" id="UP001357485">
    <property type="component" value="Unassembled WGS sequence"/>
</dbReference>
<feature type="region of interest" description="Disordered" evidence="1">
    <location>
        <begin position="1"/>
        <end position="80"/>
    </location>
</feature>
<protein>
    <submittedName>
        <fullName evidence="2">Uncharacterized protein</fullName>
    </submittedName>
</protein>
<feature type="compositionally biased region" description="Polar residues" evidence="1">
    <location>
        <begin position="1"/>
        <end position="18"/>
    </location>
</feature>
<organism evidence="2 3">
    <name type="scientific">Cryomyces antarcticus</name>
    <dbReference type="NCBI Taxonomy" id="329879"/>
    <lineage>
        <taxon>Eukaryota</taxon>
        <taxon>Fungi</taxon>
        <taxon>Dikarya</taxon>
        <taxon>Ascomycota</taxon>
        <taxon>Pezizomycotina</taxon>
        <taxon>Dothideomycetes</taxon>
        <taxon>Dothideomycetes incertae sedis</taxon>
        <taxon>Cryomyces</taxon>
    </lineage>
</organism>
<reference evidence="2 3" key="1">
    <citation type="submission" date="2023-08" db="EMBL/GenBank/DDBJ databases">
        <title>Black Yeasts Isolated from many extreme environments.</title>
        <authorList>
            <person name="Coleine C."/>
            <person name="Stajich J.E."/>
            <person name="Selbmann L."/>
        </authorList>
    </citation>
    <scope>NUCLEOTIDE SEQUENCE [LARGE SCALE GENOMIC DNA]</scope>
    <source>
        <strain evidence="2 3">CCFEE 536</strain>
    </source>
</reference>
<evidence type="ECO:0000313" key="2">
    <source>
        <dbReference type="EMBL" id="KAK5047405.1"/>
    </source>
</evidence>